<dbReference type="GO" id="GO:0004556">
    <property type="term" value="F:alpha-amylase activity"/>
    <property type="evidence" value="ECO:0007669"/>
    <property type="project" value="UniProtKB-EC"/>
</dbReference>
<comment type="cofactor">
    <cofactor evidence="2">
        <name>Ca(2+)</name>
        <dbReference type="ChEBI" id="CHEBI:29108"/>
    </cofactor>
</comment>
<feature type="binding site" evidence="14">
    <location>
        <position position="339"/>
    </location>
    <ligand>
        <name>substrate</name>
    </ligand>
</feature>
<dbReference type="InterPro" id="IPR017853">
    <property type="entry name" value="GH"/>
</dbReference>
<dbReference type="EC" id="3.2.1.1" evidence="4"/>
<dbReference type="AlphaFoldDB" id="A0A7S3N697"/>
<name>A0A7S3N697_9SPIT</name>
<keyword evidence="5" id="KW-0479">Metal-binding</keyword>
<evidence type="ECO:0000256" key="10">
    <source>
        <dbReference type="ARBA" id="ARBA00023295"/>
    </source>
</evidence>
<dbReference type="EMBL" id="HBII01006431">
    <property type="protein sequence ID" value="CAE0343937.1"/>
    <property type="molecule type" value="Transcribed_RNA"/>
</dbReference>
<dbReference type="SUPFAM" id="SSF51011">
    <property type="entry name" value="Glycosyl hydrolase domain"/>
    <property type="match status" value="1"/>
</dbReference>
<evidence type="ECO:0000256" key="11">
    <source>
        <dbReference type="PIRSR" id="PIRSR001024-1"/>
    </source>
</evidence>
<gene>
    <name evidence="16" type="ORF">EHAR0213_LOCUS2844</name>
</gene>
<dbReference type="Pfam" id="PF00128">
    <property type="entry name" value="Alpha-amylase"/>
    <property type="match status" value="1"/>
</dbReference>
<organism evidence="16">
    <name type="scientific">Euplotes harpa</name>
    <dbReference type="NCBI Taxonomy" id="151035"/>
    <lineage>
        <taxon>Eukaryota</taxon>
        <taxon>Sar</taxon>
        <taxon>Alveolata</taxon>
        <taxon>Ciliophora</taxon>
        <taxon>Intramacronucleata</taxon>
        <taxon>Spirotrichea</taxon>
        <taxon>Hypotrichia</taxon>
        <taxon>Euplotida</taxon>
        <taxon>Euplotidae</taxon>
        <taxon>Euplotes</taxon>
    </lineage>
</organism>
<sequence>MLLVSSVYSHTKEEWKSRSIYQVLTDRFARTDGGVESCKNLGNYCGGTYKGLINNLDYIQNMGFDAIWVTPIVKNLPGGYHGYWATDLYSLNENFGTEQDFKDLVTALHNRGMWIMVDVVANHMGPVGQDYSGINPFNQPEHYHDYCIINDSDFANDQWRVENCRLADLPDLKQENDFVKNTLLSWISDLVLRYNIDGLRIDTIPEVPKWFWSSFQQSAGVYCVGEVFDGRIDYVADYQNHVDALLNYPLRFTMIDVWKSGRSFYDLRQRLNDNKNYFKDVNALGVFVDNHDNARFLYQNTNQNGFKSALLFALFTEGIPITYYGSEQGYGGGNDPNNREQLWTNMDSSHPIYQMIKTANGIRKSHEVWKYPQVERYVDNNFYAFSRGNVLIALTNTDGNIQRTVTYLPFNEGDYVCNILGDSDCATINQGKLNVDLSGYKAKIYVKFNSLPKAETE</sequence>
<keyword evidence="9" id="KW-0119">Carbohydrate metabolism</keyword>
<keyword evidence="13" id="KW-1015">Disulfide bond</keyword>
<dbReference type="PANTHER" id="PTHR10357">
    <property type="entry name" value="ALPHA-AMYLASE FAMILY MEMBER"/>
    <property type="match status" value="1"/>
</dbReference>
<comment type="catalytic activity">
    <reaction evidence="1">
        <text>Endohydrolysis of (1-&gt;4)-alpha-D-glucosidic linkages in polysaccharides containing three or more (1-&gt;4)-alpha-linked D-glucose units.</text>
        <dbReference type="EC" id="3.2.1.1"/>
    </reaction>
</comment>
<keyword evidence="10" id="KW-0326">Glycosidase</keyword>
<feature type="binding site" evidence="14">
    <location>
        <position position="123"/>
    </location>
    <ligand>
        <name>substrate</name>
    </ligand>
</feature>
<dbReference type="InterPro" id="IPR013780">
    <property type="entry name" value="Glyco_hydro_b"/>
</dbReference>
<feature type="binding site" evidence="14">
    <location>
        <position position="84"/>
    </location>
    <ligand>
        <name>substrate</name>
    </ligand>
</feature>
<dbReference type="GO" id="GO:0005509">
    <property type="term" value="F:calcium ion binding"/>
    <property type="evidence" value="ECO:0007669"/>
    <property type="project" value="InterPro"/>
</dbReference>
<evidence type="ECO:0000256" key="6">
    <source>
        <dbReference type="ARBA" id="ARBA00022729"/>
    </source>
</evidence>
<feature type="domain" description="Glycosyl hydrolase family 13 catalytic" evidence="15">
    <location>
        <begin position="22"/>
        <end position="363"/>
    </location>
</feature>
<keyword evidence="6" id="KW-0732">Signal</keyword>
<feature type="active site" description="Proton donor" evidence="11">
    <location>
        <position position="226"/>
    </location>
</feature>
<feature type="binding site" evidence="14">
    <location>
        <position position="292"/>
    </location>
    <ligand>
        <name>substrate</name>
    </ligand>
</feature>
<evidence type="ECO:0000256" key="4">
    <source>
        <dbReference type="ARBA" id="ARBA00012595"/>
    </source>
</evidence>
<dbReference type="SUPFAM" id="SSF51445">
    <property type="entry name" value="(Trans)glycosidases"/>
    <property type="match status" value="1"/>
</dbReference>
<evidence type="ECO:0000256" key="5">
    <source>
        <dbReference type="ARBA" id="ARBA00022723"/>
    </source>
</evidence>
<evidence type="ECO:0000256" key="14">
    <source>
        <dbReference type="PIRSR" id="PIRSR001024-5"/>
    </source>
</evidence>
<keyword evidence="8" id="KW-0106">Calcium</keyword>
<dbReference type="GO" id="GO:0005975">
    <property type="term" value="P:carbohydrate metabolic process"/>
    <property type="evidence" value="ECO:0007669"/>
    <property type="project" value="InterPro"/>
</dbReference>
<dbReference type="PIRSF" id="PIRSF001024">
    <property type="entry name" value="Alph-amyl_fung"/>
    <property type="match status" value="1"/>
</dbReference>
<dbReference type="InterPro" id="IPR013777">
    <property type="entry name" value="A-amylase-like"/>
</dbReference>
<feature type="active site" description="Nucleophile" evidence="11">
    <location>
        <position position="202"/>
    </location>
</feature>
<feature type="binding site" evidence="14">
    <location>
        <position position="230"/>
    </location>
    <ligand>
        <name>substrate</name>
    </ligand>
</feature>
<feature type="disulfide bond" evidence="13">
    <location>
        <begin position="147"/>
        <end position="164"/>
    </location>
</feature>
<dbReference type="Gene3D" id="2.60.40.1180">
    <property type="entry name" value="Golgi alpha-mannosidase II"/>
    <property type="match status" value="1"/>
</dbReference>
<feature type="site" description="Transition state stabilizer" evidence="12">
    <location>
        <position position="292"/>
    </location>
</feature>
<evidence type="ECO:0000256" key="7">
    <source>
        <dbReference type="ARBA" id="ARBA00022801"/>
    </source>
</evidence>
<comment type="similarity">
    <text evidence="3">Belongs to the glycosyl hydrolase 13 family.</text>
</comment>
<evidence type="ECO:0000259" key="15">
    <source>
        <dbReference type="SMART" id="SM00642"/>
    </source>
</evidence>
<reference evidence="16" key="1">
    <citation type="submission" date="2021-01" db="EMBL/GenBank/DDBJ databases">
        <authorList>
            <person name="Corre E."/>
            <person name="Pelletier E."/>
            <person name="Niang G."/>
            <person name="Scheremetjew M."/>
            <person name="Finn R."/>
            <person name="Kale V."/>
            <person name="Holt S."/>
            <person name="Cochrane G."/>
            <person name="Meng A."/>
            <person name="Brown T."/>
            <person name="Cohen L."/>
        </authorList>
    </citation>
    <scope>NUCLEOTIDE SEQUENCE</scope>
    <source>
        <strain evidence="16">FSP1.4</strain>
    </source>
</reference>
<evidence type="ECO:0000256" key="2">
    <source>
        <dbReference type="ARBA" id="ARBA00001913"/>
    </source>
</evidence>
<evidence type="ECO:0000313" key="16">
    <source>
        <dbReference type="EMBL" id="CAE0343937.1"/>
    </source>
</evidence>
<evidence type="ECO:0000256" key="8">
    <source>
        <dbReference type="ARBA" id="ARBA00022837"/>
    </source>
</evidence>
<dbReference type="PANTHER" id="PTHR10357:SF215">
    <property type="entry name" value="ALPHA-AMYLASE 1"/>
    <property type="match status" value="1"/>
</dbReference>
<evidence type="ECO:0000256" key="9">
    <source>
        <dbReference type="ARBA" id="ARBA00023277"/>
    </source>
</evidence>
<dbReference type="SMART" id="SM00642">
    <property type="entry name" value="Aamy"/>
    <property type="match status" value="1"/>
</dbReference>
<dbReference type="FunFam" id="3.20.20.80:FF:000120">
    <property type="entry name" value="Alpha-amylase A"/>
    <property type="match status" value="1"/>
</dbReference>
<evidence type="ECO:0000256" key="1">
    <source>
        <dbReference type="ARBA" id="ARBA00000548"/>
    </source>
</evidence>
<protein>
    <recommendedName>
        <fullName evidence="4">alpha-amylase</fullName>
        <ecNumber evidence="4">3.2.1.1</ecNumber>
    </recommendedName>
</protein>
<dbReference type="CDD" id="cd11319">
    <property type="entry name" value="AmyAc_euk_AmyA"/>
    <property type="match status" value="1"/>
</dbReference>
<evidence type="ECO:0000256" key="12">
    <source>
        <dbReference type="PIRSR" id="PIRSR001024-2"/>
    </source>
</evidence>
<accession>A0A7S3N697</accession>
<feature type="binding site" evidence="14">
    <location>
        <position position="200"/>
    </location>
    <ligand>
        <name>substrate</name>
    </ligand>
</feature>
<dbReference type="Gene3D" id="3.20.20.80">
    <property type="entry name" value="Glycosidases"/>
    <property type="match status" value="1"/>
</dbReference>
<evidence type="ECO:0000256" key="13">
    <source>
        <dbReference type="PIRSR" id="PIRSR001024-4"/>
    </source>
</evidence>
<proteinExistence type="inferred from homology"/>
<keyword evidence="7" id="KW-0378">Hydrolase</keyword>
<dbReference type="InterPro" id="IPR006047">
    <property type="entry name" value="GH13_cat_dom"/>
</dbReference>
<feature type="disulfide bond" evidence="13">
    <location>
        <begin position="38"/>
        <end position="45"/>
    </location>
</feature>
<evidence type="ECO:0000256" key="3">
    <source>
        <dbReference type="ARBA" id="ARBA00008061"/>
    </source>
</evidence>